<gene>
    <name evidence="1" type="ORF">Vretifemale_4832</name>
</gene>
<dbReference type="Gene3D" id="1.10.1520.10">
    <property type="entry name" value="Ribonuclease III domain"/>
    <property type="match status" value="1"/>
</dbReference>
<dbReference type="AlphaFoldDB" id="A0A8J4FZE4"/>
<accession>A0A8J4FZE4</accession>
<protein>
    <submittedName>
        <fullName evidence="1">Uncharacterized protein</fullName>
    </submittedName>
</protein>
<dbReference type="InterPro" id="IPR000999">
    <property type="entry name" value="RNase_III_dom"/>
</dbReference>
<dbReference type="Pfam" id="PF00636">
    <property type="entry name" value="Ribonuclease_3"/>
    <property type="match status" value="1"/>
</dbReference>
<dbReference type="PANTHER" id="PTHR34276:SF1">
    <property type="entry name" value="MINI-RIBONUCLEASE 3"/>
    <property type="match status" value="1"/>
</dbReference>
<dbReference type="SUPFAM" id="SSF69065">
    <property type="entry name" value="RNase III domain-like"/>
    <property type="match status" value="1"/>
</dbReference>
<keyword evidence="2" id="KW-1185">Reference proteome</keyword>
<dbReference type="PANTHER" id="PTHR34276">
    <property type="entry name" value="MINI-RIBONUCLEASE 3"/>
    <property type="match status" value="1"/>
</dbReference>
<evidence type="ECO:0000313" key="2">
    <source>
        <dbReference type="Proteomes" id="UP000747110"/>
    </source>
</evidence>
<dbReference type="EMBL" id="BNCP01000006">
    <property type="protein sequence ID" value="GIL74985.1"/>
    <property type="molecule type" value="Genomic_DNA"/>
</dbReference>
<organism evidence="1 2">
    <name type="scientific">Volvox reticuliferus</name>
    <dbReference type="NCBI Taxonomy" id="1737510"/>
    <lineage>
        <taxon>Eukaryota</taxon>
        <taxon>Viridiplantae</taxon>
        <taxon>Chlorophyta</taxon>
        <taxon>core chlorophytes</taxon>
        <taxon>Chlorophyceae</taxon>
        <taxon>CS clade</taxon>
        <taxon>Chlamydomonadales</taxon>
        <taxon>Volvocaceae</taxon>
        <taxon>Volvox</taxon>
    </lineage>
</organism>
<comment type="caution">
    <text evidence="1">The sequence shown here is derived from an EMBL/GenBank/DDBJ whole genome shotgun (WGS) entry which is preliminary data.</text>
</comment>
<reference evidence="1" key="1">
    <citation type="journal article" date="2021" name="Proc. Natl. Acad. Sci. U.S.A.">
        <title>Three genomes in the algal genus Volvox reveal the fate of a haploid sex-determining region after a transition to homothallism.</title>
        <authorList>
            <person name="Yamamoto K."/>
            <person name="Hamaji T."/>
            <person name="Kawai-Toyooka H."/>
            <person name="Matsuzaki R."/>
            <person name="Takahashi F."/>
            <person name="Nishimura Y."/>
            <person name="Kawachi M."/>
            <person name="Noguchi H."/>
            <person name="Minakuchi Y."/>
            <person name="Umen J.G."/>
            <person name="Toyoda A."/>
            <person name="Nozaki H."/>
        </authorList>
    </citation>
    <scope>NUCLEOTIDE SEQUENCE</scope>
    <source>
        <strain evidence="1">NIES-3786</strain>
    </source>
</reference>
<dbReference type="InterPro" id="IPR036389">
    <property type="entry name" value="RNase_III_sf"/>
</dbReference>
<dbReference type="Proteomes" id="UP000747110">
    <property type="component" value="Unassembled WGS sequence"/>
</dbReference>
<sequence>MRPSATAGSDVCLCNINFIYITLTMQRREGLVHTPQQLAYVGDAVWSLHVRCKYLSPPKNFASYRTAAERHVNAARQSYYLDRLLAGGWRLSPEEARLVHWAKREMSDPRFRPKYSAAGGQQGTYRNATAFEAVIGHLSLEDPPRLQKLLQHLEPHLDANDARDAKQ</sequence>
<dbReference type="GO" id="GO:0004525">
    <property type="term" value="F:ribonuclease III activity"/>
    <property type="evidence" value="ECO:0007669"/>
    <property type="project" value="InterPro"/>
</dbReference>
<name>A0A8J4FZE4_9CHLO</name>
<proteinExistence type="predicted"/>
<evidence type="ECO:0000313" key="1">
    <source>
        <dbReference type="EMBL" id="GIL74985.1"/>
    </source>
</evidence>
<dbReference type="GO" id="GO:0006396">
    <property type="term" value="P:RNA processing"/>
    <property type="evidence" value="ECO:0007669"/>
    <property type="project" value="InterPro"/>
</dbReference>
<dbReference type="OrthoDB" id="495795at2759"/>